<keyword evidence="4 5" id="KW-0067">ATP-binding</keyword>
<sequence>MYLQKKFLNFNITGLLGSGSYGDVVSAIDSITSMKVAIKFIRKDVDRWKHGLEPKIQQILNHKNICKLYGYINTSRNLVLVLELVNGMDLHKYIRRYGKLEEDHARALFVQILHGVDYLHTHSIVHRDLKLENIIVHEETAKICDFGLSTFYDRHSVLKDYCGTPQCAPPEIMRGIPYIGPEVDVWCLGIILYAMVHGKLPFENEEIGLSSRHEIISKVEIDESLSNELKDLIRKIIEPDKSMRIEMDQLMRHPWVGTTRENHRKSIVFVDYNVIERLVEIGFKKEEVLRNIPDRSSKEYSAYCLVSRSPSSLSRHHLTAPGSIQQCRPYNIVDLNFITDEETISNHQRRMWKHEILRGMSSVRDGCLFSLLWSRRKIYLVNKDMNLSLAISRSLIESSLATFPKITFRKKSRYVVRHTSGLVVNLELTEKHPFTTCTFTLVGGNKIEFVNFVMDFIGFTSQENKERHIWV</sequence>
<evidence type="ECO:0000313" key="8">
    <source>
        <dbReference type="EMBL" id="UTX43824.1"/>
    </source>
</evidence>
<dbReference type="GO" id="GO:0005524">
    <property type="term" value="F:ATP binding"/>
    <property type="evidence" value="ECO:0007669"/>
    <property type="project" value="UniProtKB-UniRule"/>
</dbReference>
<dbReference type="PROSITE" id="PS00107">
    <property type="entry name" value="PROTEIN_KINASE_ATP"/>
    <property type="match status" value="1"/>
</dbReference>
<evidence type="ECO:0000256" key="5">
    <source>
        <dbReference type="PROSITE-ProRule" id="PRU10141"/>
    </source>
</evidence>
<dbReference type="PROSITE" id="PS50011">
    <property type="entry name" value="PROTEIN_KINASE_DOM"/>
    <property type="match status" value="1"/>
</dbReference>
<dbReference type="SMART" id="SM00220">
    <property type="entry name" value="S_TKc"/>
    <property type="match status" value="1"/>
</dbReference>
<name>A0A9Q9F8M8_ENCHE</name>
<evidence type="ECO:0000256" key="2">
    <source>
        <dbReference type="ARBA" id="ARBA00022490"/>
    </source>
</evidence>
<feature type="binding site" evidence="5">
    <location>
        <position position="43"/>
    </location>
    <ligand>
        <name>ATP</name>
        <dbReference type="ChEBI" id="CHEBI:30616"/>
    </ligand>
</feature>
<reference evidence="8" key="1">
    <citation type="submission" date="2021-05" db="EMBL/GenBank/DDBJ databases">
        <title>Encephalitozoon hellem ATCC 50604 Complete Genome.</title>
        <authorList>
            <person name="Mascarenhas dos Santos A.C."/>
            <person name="Julian A.T."/>
            <person name="Pombert J.-F."/>
        </authorList>
    </citation>
    <scope>NUCLEOTIDE SEQUENCE</scope>
    <source>
        <strain evidence="8">ATCC 50604</strain>
    </source>
</reference>
<keyword evidence="8" id="KW-0808">Transferase</keyword>
<keyword evidence="3 5" id="KW-0547">Nucleotide-binding</keyword>
<dbReference type="InterPro" id="IPR008271">
    <property type="entry name" value="Ser/Thr_kinase_AS"/>
</dbReference>
<protein>
    <submittedName>
        <fullName evidence="8">5'-amp-activated protein kinase catalytic subunit alpha-1</fullName>
    </submittedName>
</protein>
<dbReference type="SUPFAM" id="SSF56112">
    <property type="entry name" value="Protein kinase-like (PK-like)"/>
    <property type="match status" value="1"/>
</dbReference>
<evidence type="ECO:0000256" key="3">
    <source>
        <dbReference type="ARBA" id="ARBA00022741"/>
    </source>
</evidence>
<dbReference type="PANTHER" id="PTHR24346">
    <property type="entry name" value="MAP/MICROTUBULE AFFINITY-REGULATING KINASE"/>
    <property type="match status" value="1"/>
</dbReference>
<evidence type="ECO:0000259" key="7">
    <source>
        <dbReference type="PROSITE" id="PS50011"/>
    </source>
</evidence>
<dbReference type="InterPro" id="IPR000719">
    <property type="entry name" value="Prot_kinase_dom"/>
</dbReference>
<evidence type="ECO:0000256" key="6">
    <source>
        <dbReference type="RuleBase" id="RU000304"/>
    </source>
</evidence>
<keyword evidence="6" id="KW-0723">Serine/threonine-protein kinase</keyword>
<dbReference type="GO" id="GO:0004674">
    <property type="term" value="F:protein serine/threonine kinase activity"/>
    <property type="evidence" value="ECO:0007669"/>
    <property type="project" value="UniProtKB-KW"/>
</dbReference>
<gene>
    <name evidence="8" type="ORF">GPU96_08g15980</name>
</gene>
<dbReference type="FunFam" id="1.10.510.10:FF:000571">
    <property type="entry name" value="Maternal embryonic leucine zipper kinase"/>
    <property type="match status" value="1"/>
</dbReference>
<accession>A0A9Q9F8M8</accession>
<keyword evidence="8" id="KW-0418">Kinase</keyword>
<evidence type="ECO:0000313" key="9">
    <source>
        <dbReference type="Proteomes" id="UP001059546"/>
    </source>
</evidence>
<dbReference type="GO" id="GO:0035556">
    <property type="term" value="P:intracellular signal transduction"/>
    <property type="evidence" value="ECO:0007669"/>
    <property type="project" value="TreeGrafter"/>
</dbReference>
<organism evidence="8 9">
    <name type="scientific">Encephalitozoon hellem</name>
    <name type="common">Microsporidian parasite</name>
    <dbReference type="NCBI Taxonomy" id="27973"/>
    <lineage>
        <taxon>Eukaryota</taxon>
        <taxon>Fungi</taxon>
        <taxon>Fungi incertae sedis</taxon>
        <taxon>Microsporidia</taxon>
        <taxon>Unikaryonidae</taxon>
        <taxon>Encephalitozoon</taxon>
    </lineage>
</organism>
<feature type="domain" description="Protein kinase" evidence="7">
    <location>
        <begin position="10"/>
        <end position="256"/>
    </location>
</feature>
<dbReference type="EMBL" id="CP075154">
    <property type="protein sequence ID" value="UTX43824.1"/>
    <property type="molecule type" value="Genomic_DNA"/>
</dbReference>
<keyword evidence="2" id="KW-0963">Cytoplasm</keyword>
<dbReference type="InterPro" id="IPR017441">
    <property type="entry name" value="Protein_kinase_ATP_BS"/>
</dbReference>
<evidence type="ECO:0000256" key="1">
    <source>
        <dbReference type="ARBA" id="ARBA00004496"/>
    </source>
</evidence>
<dbReference type="PROSITE" id="PS00108">
    <property type="entry name" value="PROTEIN_KINASE_ST"/>
    <property type="match status" value="1"/>
</dbReference>
<proteinExistence type="inferred from homology"/>
<dbReference type="Pfam" id="PF00069">
    <property type="entry name" value="Pkinase"/>
    <property type="match status" value="1"/>
</dbReference>
<comment type="subcellular location">
    <subcellularLocation>
        <location evidence="1">Cytoplasm</location>
    </subcellularLocation>
</comment>
<comment type="similarity">
    <text evidence="6">Belongs to the protein kinase superfamily.</text>
</comment>
<dbReference type="Gene3D" id="1.10.510.10">
    <property type="entry name" value="Transferase(Phosphotransferase) domain 1"/>
    <property type="match status" value="1"/>
</dbReference>
<evidence type="ECO:0000256" key="4">
    <source>
        <dbReference type="ARBA" id="ARBA00022840"/>
    </source>
</evidence>
<dbReference type="PANTHER" id="PTHR24346:SF30">
    <property type="entry name" value="MATERNAL EMBRYONIC LEUCINE ZIPPER KINASE"/>
    <property type="match status" value="1"/>
</dbReference>
<dbReference type="AlphaFoldDB" id="A0A9Q9F8M8"/>
<dbReference type="Proteomes" id="UP001059546">
    <property type="component" value="Chromosome VIII"/>
</dbReference>
<dbReference type="InterPro" id="IPR011009">
    <property type="entry name" value="Kinase-like_dom_sf"/>
</dbReference>
<dbReference type="GO" id="GO:0005737">
    <property type="term" value="C:cytoplasm"/>
    <property type="evidence" value="ECO:0007669"/>
    <property type="project" value="UniProtKB-SubCell"/>
</dbReference>